<feature type="non-terminal residue" evidence="1">
    <location>
        <position position="105"/>
    </location>
</feature>
<reference evidence="1" key="1">
    <citation type="submission" date="2018-05" db="EMBL/GenBank/DDBJ databases">
        <authorList>
            <person name="Lanie J.A."/>
            <person name="Ng W.-L."/>
            <person name="Kazmierczak K.M."/>
            <person name="Andrzejewski T.M."/>
            <person name="Davidsen T.M."/>
            <person name="Wayne K.J."/>
            <person name="Tettelin H."/>
            <person name="Glass J.I."/>
            <person name="Rusch D."/>
            <person name="Podicherti R."/>
            <person name="Tsui H.-C.T."/>
            <person name="Winkler M.E."/>
        </authorList>
    </citation>
    <scope>NUCLEOTIDE SEQUENCE</scope>
</reference>
<sequence length="105" mass="11105">MQMNKPFRLAVGQVVLAVCGVALVGIQDVHAGQDRTSSAIDAKENQSSSVLPFVHRGTDPESDWIGIGIADTITAHLDGAPRVNPRRNGRDFREGLLGNAIVSGS</sequence>
<proteinExistence type="predicted"/>
<organism evidence="1">
    <name type="scientific">marine metagenome</name>
    <dbReference type="NCBI Taxonomy" id="408172"/>
    <lineage>
        <taxon>unclassified sequences</taxon>
        <taxon>metagenomes</taxon>
        <taxon>ecological metagenomes</taxon>
    </lineage>
</organism>
<protein>
    <submittedName>
        <fullName evidence="1">Uncharacterized protein</fullName>
    </submittedName>
</protein>
<gene>
    <name evidence="1" type="ORF">METZ01_LOCUS267474</name>
</gene>
<dbReference type="EMBL" id="UINC01075942">
    <property type="protein sequence ID" value="SVC14620.1"/>
    <property type="molecule type" value="Genomic_DNA"/>
</dbReference>
<accession>A0A382JR96</accession>
<dbReference type="AlphaFoldDB" id="A0A382JR96"/>
<name>A0A382JR96_9ZZZZ</name>
<evidence type="ECO:0000313" key="1">
    <source>
        <dbReference type="EMBL" id="SVC14620.1"/>
    </source>
</evidence>